<sequence>MKAKDYPLPVVEIACDHCRRHGKYRKSRFIDLVGENTELPHALSIIAADCSEDRVTPDSMRGRCRPYYAQNWWGAVCKEPS</sequence>
<dbReference type="RefSeq" id="WP_145977047.1">
    <property type="nucleotide sequence ID" value="NZ_CYSR01000030.1"/>
</dbReference>
<dbReference type="EMBL" id="CYSR01000030">
    <property type="protein sequence ID" value="CUI01110.1"/>
    <property type="molecule type" value="Genomic_DNA"/>
</dbReference>
<accession>A0A0P1HQF0</accession>
<proteinExistence type="predicted"/>
<organism evidence="1 2">
    <name type="scientific">Leisingera aquaemixtae</name>
    <dbReference type="NCBI Taxonomy" id="1396826"/>
    <lineage>
        <taxon>Bacteria</taxon>
        <taxon>Pseudomonadati</taxon>
        <taxon>Pseudomonadota</taxon>
        <taxon>Alphaproteobacteria</taxon>
        <taxon>Rhodobacterales</taxon>
        <taxon>Roseobacteraceae</taxon>
        <taxon>Leisingera</taxon>
    </lineage>
</organism>
<name>A0A0P1HQF0_9RHOB</name>
<dbReference type="AlphaFoldDB" id="A0A0P1HQF0"/>
<protein>
    <submittedName>
        <fullName evidence="1">Uncharacterized protein</fullName>
    </submittedName>
</protein>
<evidence type="ECO:0000313" key="2">
    <source>
        <dbReference type="Proteomes" id="UP000051326"/>
    </source>
</evidence>
<reference evidence="1 2" key="1">
    <citation type="submission" date="2015-09" db="EMBL/GenBank/DDBJ databases">
        <authorList>
            <consortium name="Swine Surveillance"/>
        </authorList>
    </citation>
    <scope>NUCLEOTIDE SEQUENCE [LARGE SCALE GENOMIC DNA]</scope>
    <source>
        <strain evidence="1 2">CECT 8399</strain>
    </source>
</reference>
<evidence type="ECO:0000313" key="1">
    <source>
        <dbReference type="EMBL" id="CUI01110.1"/>
    </source>
</evidence>
<dbReference type="Proteomes" id="UP000051326">
    <property type="component" value="Unassembled WGS sequence"/>
</dbReference>
<gene>
    <name evidence="1" type="ORF">PHA8399_03251</name>
</gene>
<dbReference type="STRING" id="1396826.PHA8399_03251"/>